<dbReference type="RefSeq" id="WP_085463140.1">
    <property type="nucleotide sequence ID" value="NZ_FXBL01000004.1"/>
</dbReference>
<sequence length="103" mass="11461">MMRELNEKERAVLVAAVVFHNDVVRAWDEGVPLAEVAAMHEHMVRQRRNVGWAAMDAGPDVLAFGAWLSSRLLSTWRFLQTSAEGGRVPVRPTTIEISAPVQP</sequence>
<dbReference type="Proteomes" id="UP000193083">
    <property type="component" value="Unassembled WGS sequence"/>
</dbReference>
<accession>A0A1X7MZ38</accession>
<proteinExistence type="predicted"/>
<dbReference type="AlphaFoldDB" id="A0A1X7MZ38"/>
<evidence type="ECO:0000313" key="1">
    <source>
        <dbReference type="EMBL" id="SMH30159.1"/>
    </source>
</evidence>
<reference evidence="1 2" key="1">
    <citation type="submission" date="2017-04" db="EMBL/GenBank/DDBJ databases">
        <authorList>
            <person name="Afonso C.L."/>
            <person name="Miller P.J."/>
            <person name="Scott M.A."/>
            <person name="Spackman E."/>
            <person name="Goraichik I."/>
            <person name="Dimitrov K.M."/>
            <person name="Suarez D.L."/>
            <person name="Swayne D.E."/>
        </authorList>
    </citation>
    <scope>NUCLEOTIDE SEQUENCE [LARGE SCALE GENOMIC DNA]</scope>
    <source>
        <strain evidence="1 2">B5P</strain>
    </source>
</reference>
<organism evidence="1 2">
    <name type="scientific">Mesorhizobium australicum</name>
    <dbReference type="NCBI Taxonomy" id="536018"/>
    <lineage>
        <taxon>Bacteria</taxon>
        <taxon>Pseudomonadati</taxon>
        <taxon>Pseudomonadota</taxon>
        <taxon>Alphaproteobacteria</taxon>
        <taxon>Hyphomicrobiales</taxon>
        <taxon>Phyllobacteriaceae</taxon>
        <taxon>Mesorhizobium</taxon>
    </lineage>
</organism>
<protein>
    <submittedName>
        <fullName evidence="1">Uncharacterized protein</fullName>
    </submittedName>
</protein>
<keyword evidence="2" id="KW-1185">Reference proteome</keyword>
<dbReference type="EMBL" id="FXBL01000004">
    <property type="protein sequence ID" value="SMH30159.1"/>
    <property type="molecule type" value="Genomic_DNA"/>
</dbReference>
<gene>
    <name evidence="1" type="ORF">SAMN02982922_1005</name>
</gene>
<evidence type="ECO:0000313" key="2">
    <source>
        <dbReference type="Proteomes" id="UP000193083"/>
    </source>
</evidence>
<name>A0A1X7MZ38_9HYPH</name>